<feature type="domain" description="Cation/H+ exchanger transmembrane" evidence="10">
    <location>
        <begin position="165"/>
        <end position="407"/>
    </location>
</feature>
<evidence type="ECO:0000256" key="7">
    <source>
        <dbReference type="ARBA" id="ARBA00023065"/>
    </source>
</evidence>
<dbReference type="Pfam" id="PF00999">
    <property type="entry name" value="Na_H_Exchanger"/>
    <property type="match status" value="2"/>
</dbReference>
<feature type="transmembrane region" description="Helical" evidence="9">
    <location>
        <begin position="181"/>
        <end position="200"/>
    </location>
</feature>
<keyword evidence="2" id="KW-0813">Transport</keyword>
<protein>
    <recommendedName>
        <fullName evidence="10">Cation/H+ exchanger transmembrane domain-containing protein</fullName>
    </recommendedName>
</protein>
<feature type="transmembrane region" description="Helical" evidence="9">
    <location>
        <begin position="319"/>
        <end position="341"/>
    </location>
</feature>
<dbReference type="Gene3D" id="1.20.1530.20">
    <property type="match status" value="1"/>
</dbReference>
<keyword evidence="4 9" id="KW-0812">Transmembrane</keyword>
<feature type="transmembrane region" description="Helical" evidence="9">
    <location>
        <begin position="156"/>
        <end position="175"/>
    </location>
</feature>
<keyword evidence="6 9" id="KW-1133">Transmembrane helix</keyword>
<accession>A0ABR0UI18</accession>
<feature type="domain" description="Cation/H+ exchanger transmembrane" evidence="10">
    <location>
        <begin position="428"/>
        <end position="550"/>
    </location>
</feature>
<dbReference type="PANTHER" id="PTHR16254">
    <property type="entry name" value="POTASSIUM/PROTON ANTIPORTER-RELATED"/>
    <property type="match status" value="1"/>
</dbReference>
<reference evidence="11 12" key="1">
    <citation type="journal article" date="2021" name="Comput. Struct. Biotechnol. J.">
        <title>De novo genome assembly of the potent medicinal plant Rehmannia glutinosa using nanopore technology.</title>
        <authorList>
            <person name="Ma L."/>
            <person name="Dong C."/>
            <person name="Song C."/>
            <person name="Wang X."/>
            <person name="Zheng X."/>
            <person name="Niu Y."/>
            <person name="Chen S."/>
            <person name="Feng W."/>
        </authorList>
    </citation>
    <scope>NUCLEOTIDE SEQUENCE [LARGE SCALE GENOMIC DNA]</scope>
    <source>
        <strain evidence="11">DH-2019</strain>
    </source>
</reference>
<name>A0ABR0UI18_REHGL</name>
<dbReference type="InterPro" id="IPR038770">
    <property type="entry name" value="Na+/solute_symporter_sf"/>
</dbReference>
<organism evidence="11 12">
    <name type="scientific">Rehmannia glutinosa</name>
    <name type="common">Chinese foxglove</name>
    <dbReference type="NCBI Taxonomy" id="99300"/>
    <lineage>
        <taxon>Eukaryota</taxon>
        <taxon>Viridiplantae</taxon>
        <taxon>Streptophyta</taxon>
        <taxon>Embryophyta</taxon>
        <taxon>Tracheophyta</taxon>
        <taxon>Spermatophyta</taxon>
        <taxon>Magnoliopsida</taxon>
        <taxon>eudicotyledons</taxon>
        <taxon>Gunneridae</taxon>
        <taxon>Pentapetalae</taxon>
        <taxon>asterids</taxon>
        <taxon>lamiids</taxon>
        <taxon>Lamiales</taxon>
        <taxon>Orobanchaceae</taxon>
        <taxon>Rehmannieae</taxon>
        <taxon>Rehmannia</taxon>
    </lineage>
</organism>
<dbReference type="InterPro" id="IPR045158">
    <property type="entry name" value="KEA4/5/6-like"/>
</dbReference>
<evidence type="ECO:0000256" key="1">
    <source>
        <dbReference type="ARBA" id="ARBA00004141"/>
    </source>
</evidence>
<feature type="transmembrane region" description="Helical" evidence="9">
    <location>
        <begin position="552"/>
        <end position="570"/>
    </location>
</feature>
<feature type="transmembrane region" description="Helical" evidence="9">
    <location>
        <begin position="221"/>
        <end position="244"/>
    </location>
</feature>
<comment type="caution">
    <text evidence="11">The sequence shown here is derived from an EMBL/GenBank/DDBJ whole genome shotgun (WGS) entry which is preliminary data.</text>
</comment>
<dbReference type="EMBL" id="JABTTQ020002825">
    <property type="protein sequence ID" value="KAK6121932.1"/>
    <property type="molecule type" value="Genomic_DNA"/>
</dbReference>
<feature type="transmembrane region" description="Helical" evidence="9">
    <location>
        <begin position="431"/>
        <end position="453"/>
    </location>
</feature>
<keyword evidence="5" id="KW-0732">Signal</keyword>
<feature type="transmembrane region" description="Helical" evidence="9">
    <location>
        <begin position="361"/>
        <end position="380"/>
    </location>
</feature>
<feature type="transmembrane region" description="Helical" evidence="9">
    <location>
        <begin position="256"/>
        <end position="280"/>
    </location>
</feature>
<evidence type="ECO:0000256" key="3">
    <source>
        <dbReference type="ARBA" id="ARBA00022449"/>
    </source>
</evidence>
<evidence type="ECO:0000256" key="4">
    <source>
        <dbReference type="ARBA" id="ARBA00022692"/>
    </source>
</evidence>
<feature type="transmembrane region" description="Helical" evidence="9">
    <location>
        <begin position="392"/>
        <end position="411"/>
    </location>
</feature>
<keyword evidence="8 9" id="KW-0472">Membrane</keyword>
<comment type="subcellular location">
    <subcellularLocation>
        <location evidence="1">Membrane</location>
        <topology evidence="1">Multi-pass membrane protein</topology>
    </subcellularLocation>
</comment>
<evidence type="ECO:0000256" key="6">
    <source>
        <dbReference type="ARBA" id="ARBA00022989"/>
    </source>
</evidence>
<keyword evidence="12" id="KW-1185">Reference proteome</keyword>
<evidence type="ECO:0000256" key="2">
    <source>
        <dbReference type="ARBA" id="ARBA00022448"/>
    </source>
</evidence>
<gene>
    <name evidence="11" type="ORF">DH2020_044322</name>
</gene>
<evidence type="ECO:0000256" key="8">
    <source>
        <dbReference type="ARBA" id="ARBA00023136"/>
    </source>
</evidence>
<keyword evidence="3" id="KW-0050">Antiport</keyword>
<proteinExistence type="predicted"/>
<evidence type="ECO:0000313" key="12">
    <source>
        <dbReference type="Proteomes" id="UP001318860"/>
    </source>
</evidence>
<feature type="transmembrane region" description="Helical" evidence="9">
    <location>
        <begin position="465"/>
        <end position="484"/>
    </location>
</feature>
<feature type="transmembrane region" description="Helical" evidence="9">
    <location>
        <begin position="12"/>
        <end position="31"/>
    </location>
</feature>
<keyword evidence="7" id="KW-0406">Ion transport</keyword>
<dbReference type="PANTHER" id="PTHR16254:SF20">
    <property type="entry name" value="K(+) EFFLUX ANTIPORTER 5"/>
    <property type="match status" value="1"/>
</dbReference>
<dbReference type="InterPro" id="IPR006153">
    <property type="entry name" value="Cation/H_exchanger_TM"/>
</dbReference>
<evidence type="ECO:0000256" key="5">
    <source>
        <dbReference type="ARBA" id="ARBA00022729"/>
    </source>
</evidence>
<evidence type="ECO:0000313" key="11">
    <source>
        <dbReference type="EMBL" id="KAK6121932.1"/>
    </source>
</evidence>
<dbReference type="Proteomes" id="UP001318860">
    <property type="component" value="Unassembled WGS sequence"/>
</dbReference>
<evidence type="ECO:0000256" key="9">
    <source>
        <dbReference type="SAM" id="Phobius"/>
    </source>
</evidence>
<feature type="transmembrane region" description="Helical" evidence="9">
    <location>
        <begin position="520"/>
        <end position="540"/>
    </location>
</feature>
<sequence>MGQVPATRKGYGVLLLIYLIVSLCAEIGHSTRSEQDIRERFYGNLINSSAAGDGEGSIAKMFDRVLEKEFPDNDQPEGAGGSSFNSSVADQQAELETVAKITHEKIKKNDTKEAKCFLLENEDSEDTETLIDKKDNVFVMSNKKSKYPVLQVDFRLISDLVVVVVSAATGGIIFSCLGQPVIVGYLLAGSIIGPGGLKFISEMVQGGYLSVCVEGTRLFQLSLFAGVETVAQFGVVFLLFALGLEFSLSKLKVVGPVAVLGGVLQIIILTFLSGLTAVFCGAKLSEGVFVGCFMSMSSTAVVVKYLVERNRNNSVDGQVTIGTLIFQDCAVGILFALLPVLGGNTGILQGMISMGKSLITLSIYLAAASILTWLFVPWFLKLMVQLSNQTNELYQLAAVAFCLMSAWPDFFRKWMADSRPAKMKLTVCDKLGLSLELGSFVAGVMISSTEFAQHTLHQVEPIRNLFAALFLSSIGMLINVHFLWIHVDILLASVILVVAVKITVAAVVTKVFGYSLRTSITVGVLLAQIGEFAFVLLSRASNLHLIEVTTPVLFKLIPALMHLGVLMHWFPPQSGTNNEVIFSLI</sequence>
<evidence type="ECO:0000259" key="10">
    <source>
        <dbReference type="Pfam" id="PF00999"/>
    </source>
</evidence>
<feature type="transmembrane region" description="Helical" evidence="9">
    <location>
        <begin position="489"/>
        <end position="508"/>
    </location>
</feature>
<feature type="transmembrane region" description="Helical" evidence="9">
    <location>
        <begin position="287"/>
        <end position="307"/>
    </location>
</feature>